<comment type="caution">
    <text evidence="8">The sequence shown here is derived from an EMBL/GenBank/DDBJ whole genome shotgun (WGS) entry which is preliminary data.</text>
</comment>
<dbReference type="Proteomes" id="UP000018951">
    <property type="component" value="Unassembled WGS sequence"/>
</dbReference>
<keyword evidence="2" id="KW-0229">DNA integration</keyword>
<dbReference type="InterPro" id="IPR050808">
    <property type="entry name" value="Phage_Integrase"/>
</dbReference>
<dbReference type="CDD" id="cd00801">
    <property type="entry name" value="INT_P4_C"/>
    <property type="match status" value="1"/>
</dbReference>
<feature type="domain" description="Core-binding (CB)" evidence="7">
    <location>
        <begin position="109"/>
        <end position="188"/>
    </location>
</feature>
<evidence type="ECO:0000259" key="7">
    <source>
        <dbReference type="PROSITE" id="PS51900"/>
    </source>
</evidence>
<feature type="domain" description="Tyr recombinase" evidence="6">
    <location>
        <begin position="211"/>
        <end position="389"/>
    </location>
</feature>
<dbReference type="PANTHER" id="PTHR30629:SF2">
    <property type="entry name" value="PROPHAGE INTEGRASE INTS-RELATED"/>
    <property type="match status" value="1"/>
</dbReference>
<comment type="similarity">
    <text evidence="1">Belongs to the 'phage' integrase family.</text>
</comment>
<dbReference type="Gene3D" id="3.30.160.390">
    <property type="entry name" value="Integrase, DNA-binding domain"/>
    <property type="match status" value="1"/>
</dbReference>
<dbReference type="InterPro" id="IPR038488">
    <property type="entry name" value="Integrase_DNA-bd_sf"/>
</dbReference>
<dbReference type="Pfam" id="PF00589">
    <property type="entry name" value="Phage_integrase"/>
    <property type="match status" value="1"/>
</dbReference>
<evidence type="ECO:0000259" key="6">
    <source>
        <dbReference type="PROSITE" id="PS51898"/>
    </source>
</evidence>
<dbReference type="GO" id="GO:0015074">
    <property type="term" value="P:DNA integration"/>
    <property type="evidence" value="ECO:0007669"/>
    <property type="project" value="UniProtKB-KW"/>
</dbReference>
<evidence type="ECO:0000313" key="8">
    <source>
        <dbReference type="EMBL" id="ETO91265.1"/>
    </source>
</evidence>
<dbReference type="InterPro" id="IPR053876">
    <property type="entry name" value="Phage_int_M"/>
</dbReference>
<protein>
    <submittedName>
        <fullName evidence="8">P4-like integrase</fullName>
    </submittedName>
</protein>
<evidence type="ECO:0000313" key="9">
    <source>
        <dbReference type="Proteomes" id="UP000018951"/>
    </source>
</evidence>
<keyword evidence="9" id="KW-1185">Reference proteome</keyword>
<keyword evidence="3 5" id="KW-0238">DNA-binding</keyword>
<dbReference type="EMBL" id="AXCJ01000008">
    <property type="protein sequence ID" value="ETO91265.1"/>
    <property type="molecule type" value="Genomic_DNA"/>
</dbReference>
<evidence type="ECO:0000256" key="2">
    <source>
        <dbReference type="ARBA" id="ARBA00022908"/>
    </source>
</evidence>
<dbReference type="Pfam" id="PF22022">
    <property type="entry name" value="Phage_int_M"/>
    <property type="match status" value="1"/>
</dbReference>
<dbReference type="InterPro" id="IPR025166">
    <property type="entry name" value="Integrase_DNA_bind_dom"/>
</dbReference>
<organism evidence="8 9">
    <name type="scientific">Candidatus Xenolissoclinum pacificiensis L6</name>
    <dbReference type="NCBI Taxonomy" id="1401685"/>
    <lineage>
        <taxon>Bacteria</taxon>
        <taxon>Pseudomonadati</taxon>
        <taxon>Pseudomonadota</taxon>
        <taxon>Alphaproteobacteria</taxon>
        <taxon>Rickettsiales</taxon>
        <taxon>Anaplasmataceae</taxon>
        <taxon>Candidatus Xenolissoclinum</taxon>
    </lineage>
</organism>
<dbReference type="STRING" id="1401685.P857_760"/>
<gene>
    <name evidence="8" type="primary">intB</name>
    <name evidence="8" type="ORF">P857_760</name>
</gene>
<dbReference type="InterPro" id="IPR013762">
    <property type="entry name" value="Integrase-like_cat_sf"/>
</dbReference>
<dbReference type="PANTHER" id="PTHR30629">
    <property type="entry name" value="PROPHAGE INTEGRASE"/>
    <property type="match status" value="1"/>
</dbReference>
<dbReference type="InterPro" id="IPR044068">
    <property type="entry name" value="CB"/>
</dbReference>
<dbReference type="PROSITE" id="PS51898">
    <property type="entry name" value="TYR_RECOMBINASE"/>
    <property type="match status" value="1"/>
</dbReference>
<dbReference type="InterPro" id="IPR010998">
    <property type="entry name" value="Integrase_recombinase_N"/>
</dbReference>
<dbReference type="AlphaFoldDB" id="W2UZJ4"/>
<name>W2UZJ4_9RICK</name>
<proteinExistence type="inferred from homology"/>
<dbReference type="Pfam" id="PF13356">
    <property type="entry name" value="Arm-DNA-bind_3"/>
    <property type="match status" value="1"/>
</dbReference>
<dbReference type="InterPro" id="IPR011010">
    <property type="entry name" value="DNA_brk_join_enz"/>
</dbReference>
<evidence type="ECO:0000256" key="4">
    <source>
        <dbReference type="ARBA" id="ARBA00023172"/>
    </source>
</evidence>
<dbReference type="InterPro" id="IPR002104">
    <property type="entry name" value="Integrase_catalytic"/>
</dbReference>
<sequence>MPPEVIKVLVCMALTDTFCKKIKPIYKNKRYVDSGGLYLEVSVKGGKYWRVKYRFHNKEKRLSLGTYPTVSLKDARQGRDKAKELLSKNIDPSLFKKKERYKDKIKSNNTFETIALEWHSKQTFTAKHSREVLSRLKANIFPDIGNIPIQDITSPMLLEVLKKIEARGALDIAKRVRQTCGQIFRYAIAIGKTKDDITISLKGALKTTPKRNYNHFTEQDLPGFFAKLEKHNGNIQTKLAIEFTLHTFARTGEVRYAVWNEINYERKEWHIPAPRMKMRDKHIVPLTDQVLSILERLQVLNLRNSKYIFPHVNDPYKCMSENTMLFTLHDIGYHLRATIHGFRATASTILNENGFKPDVIEKQLAHAPRNSVRASYNHAEYLQDRKEMMRWWSDFLTKLKLHTPQVNTNQRTESII</sequence>
<dbReference type="Gene3D" id="1.10.443.10">
    <property type="entry name" value="Intergrase catalytic core"/>
    <property type="match status" value="1"/>
</dbReference>
<evidence type="ECO:0000256" key="3">
    <source>
        <dbReference type="ARBA" id="ARBA00023125"/>
    </source>
</evidence>
<accession>W2UZJ4</accession>
<dbReference type="GO" id="GO:0006310">
    <property type="term" value="P:DNA recombination"/>
    <property type="evidence" value="ECO:0007669"/>
    <property type="project" value="UniProtKB-KW"/>
</dbReference>
<dbReference type="SUPFAM" id="SSF56349">
    <property type="entry name" value="DNA breaking-rejoining enzymes"/>
    <property type="match status" value="1"/>
</dbReference>
<dbReference type="Gene3D" id="1.10.150.130">
    <property type="match status" value="1"/>
</dbReference>
<keyword evidence="4" id="KW-0233">DNA recombination</keyword>
<dbReference type="PROSITE" id="PS51900">
    <property type="entry name" value="CB"/>
    <property type="match status" value="1"/>
</dbReference>
<dbReference type="GO" id="GO:0003677">
    <property type="term" value="F:DNA binding"/>
    <property type="evidence" value="ECO:0007669"/>
    <property type="project" value="UniProtKB-UniRule"/>
</dbReference>
<reference evidence="8 9" key="1">
    <citation type="journal article" date="2013" name="PLoS ONE">
        <title>Bacterial endosymbiosis in a chordate host: long-term co-evolution and conservation of secondary metabolism.</title>
        <authorList>
            <person name="Kwan J.C."/>
            <person name="Schmidt E.W."/>
        </authorList>
    </citation>
    <scope>NUCLEOTIDE SEQUENCE [LARGE SCALE GENOMIC DNA]</scope>
    <source>
        <strain evidence="9">L6</strain>
    </source>
</reference>
<evidence type="ECO:0000256" key="5">
    <source>
        <dbReference type="PROSITE-ProRule" id="PRU01248"/>
    </source>
</evidence>
<dbReference type="PATRIC" id="fig|1401685.3.peg.895"/>
<evidence type="ECO:0000256" key="1">
    <source>
        <dbReference type="ARBA" id="ARBA00008857"/>
    </source>
</evidence>